<dbReference type="AlphaFoldDB" id="A0A420WV52"/>
<dbReference type="Gene3D" id="1.10.10.990">
    <property type="match status" value="1"/>
</dbReference>
<dbReference type="PIRSF" id="PIRSF000980">
    <property type="entry name" value="RecC"/>
    <property type="match status" value="1"/>
</dbReference>
<evidence type="ECO:0000313" key="12">
    <source>
        <dbReference type="EMBL" id="RKR02437.1"/>
    </source>
</evidence>
<accession>A0A420WV52</accession>
<evidence type="ECO:0000256" key="1">
    <source>
        <dbReference type="ARBA" id="ARBA00022722"/>
    </source>
</evidence>
<gene>
    <name evidence="10" type="primary">recC</name>
    <name evidence="12" type="ORF">C7446_2151</name>
</gene>
<keyword evidence="13" id="KW-1185">Reference proteome</keyword>
<dbReference type="Gene3D" id="1.10.10.160">
    <property type="match status" value="1"/>
</dbReference>
<keyword evidence="8 10" id="KW-0238">DNA-binding</keyword>
<dbReference type="GO" id="GO:0005524">
    <property type="term" value="F:ATP binding"/>
    <property type="evidence" value="ECO:0007669"/>
    <property type="project" value="UniProtKB-UniRule"/>
</dbReference>
<keyword evidence="2 10" id="KW-0547">Nucleotide-binding</keyword>
<dbReference type="PANTHER" id="PTHR30591:SF1">
    <property type="entry name" value="RECBCD ENZYME SUBUNIT RECC"/>
    <property type="match status" value="1"/>
</dbReference>
<dbReference type="GO" id="GO:0003677">
    <property type="term" value="F:DNA binding"/>
    <property type="evidence" value="ECO:0007669"/>
    <property type="project" value="UniProtKB-UniRule"/>
</dbReference>
<name>A0A420WV52_9GAMM</name>
<dbReference type="SUPFAM" id="SSF52540">
    <property type="entry name" value="P-loop containing nucleoside triphosphate hydrolases"/>
    <property type="match status" value="2"/>
</dbReference>
<dbReference type="GO" id="GO:0009338">
    <property type="term" value="C:exodeoxyribonuclease V complex"/>
    <property type="evidence" value="ECO:0007669"/>
    <property type="project" value="InterPro"/>
</dbReference>
<evidence type="ECO:0000256" key="5">
    <source>
        <dbReference type="ARBA" id="ARBA00022806"/>
    </source>
</evidence>
<evidence type="ECO:0000256" key="8">
    <source>
        <dbReference type="ARBA" id="ARBA00023125"/>
    </source>
</evidence>
<dbReference type="GO" id="GO:0008854">
    <property type="term" value="F:exodeoxyribonuclease V activity"/>
    <property type="evidence" value="ECO:0007669"/>
    <property type="project" value="InterPro"/>
</dbReference>
<dbReference type="InterPro" id="IPR013986">
    <property type="entry name" value="DExx_box_DNA_helicase_dom_sf"/>
</dbReference>
<organism evidence="12 13">
    <name type="scientific">Kushneria sinocarnis</name>
    <dbReference type="NCBI Taxonomy" id="595502"/>
    <lineage>
        <taxon>Bacteria</taxon>
        <taxon>Pseudomonadati</taxon>
        <taxon>Pseudomonadota</taxon>
        <taxon>Gammaproteobacteria</taxon>
        <taxon>Oceanospirillales</taxon>
        <taxon>Halomonadaceae</taxon>
        <taxon>Kushneria</taxon>
    </lineage>
</organism>
<comment type="similarity">
    <text evidence="10">Belongs to the RecC family.</text>
</comment>
<keyword evidence="5 10" id="KW-0347">Helicase</keyword>
<dbReference type="RefSeq" id="WP_121173094.1">
    <property type="nucleotide sequence ID" value="NZ_RBIN01000006.1"/>
</dbReference>
<sequence length="1156" mass="131081">MFTVLHANHLEDLRDLAVSLSTRQPLAALDNETFLVQSNGMAQWLQLSLAEQLGVAAANDFPLPSSFVWRAYRAVLGSEIPEQSPFDKRPLTWRLMRLLPQLLDEPEFAPLAHYLADELPRDTTPAQADGVACGDRKCYQLAGRLADLFDQYLVYRPDWITAWGRGETAPADLPEEEAWQPRLWQALLEDAAPAERSCHRAALHDRFLQASRELTERPSLLPPRLVVFGVSALPHQLLEALHALSGVMDVVLMIANPCRYYWGDIVADREVLRARMRAETHRQRHAEHPRLTGLDEQTLHLRANPLLASWGAHGRDFIEALYEFEADNAFDLEHDVFRDRVEQGEHAPLLHQLQQDILDLEHPAERTEQAGRRSLAADDESLTLTSAHSPMREVEILHDQLLDAFERDATLKPRDIVVMVPDIDRYAPFIEAVFGQVPSDDPRYIPFTVADRLTSEADPLMQCLLALLELPERRLGVTELLDWLDVPAFRRRFDIRTRELETLQRWLQGSGVRWGLDGEHRAALGLPGLHGNTWRFGLERMLLGYAMGEADFDGIAAYDEIGGLEADLAGRLASLVRTLEGLRREMATPTDPVTWGERLTTLLDSLIAPEEQHEFDIRERFERAIESWLEACRHACFDAMLPLSVVRDALTGELDDGGLSQRFLAGRVNFATLMPMRAIPFRKTWLLGMNDGDYPRVRLPQDFDLMVQRHRSGDRSRRDDDRYLFLEALLATREQLTISWVGRDQRDNTPRPPSILVSELLDTLSLGWQVDPAENDHDQALRRRLITEHPLQPFAERYFEPGADLFTYEHAWERVHAGVAPPAADRIEDTFELPAEPLDLDALTRLLRQPAALALGDRLGIHFQLPKAPVDDAEPFALEGLDRFELKRSLLDSVRQGAPSLERAAESFRMAGRLPALGFGSQLMASLLPPLNAQLACWQEGMNGLTPAEPVGVQWRAQEPNGLYLEERIDDLHHDGEGRLWWWALAPAHFGHLRCDRAGRLIQYGKPARLLRAWLMQQAVTARGRPLHIGLVFEDRVLRLSPPEPAQAQQCLSRLLTRWWQAYCHPMPAHPELAFVYLANIAPGAAGEGQDEALERARRHYEEDDFNGRAALRSREPVLGELWPTFEQLYQAGFETHLQALYGDFHAAVRLLAGGD</sequence>
<keyword evidence="1 10" id="KW-0540">Nuclease</keyword>
<keyword evidence="3 10" id="KW-0227">DNA damage</keyword>
<evidence type="ECO:0000256" key="9">
    <source>
        <dbReference type="ARBA" id="ARBA00023204"/>
    </source>
</evidence>
<dbReference type="HAMAP" id="MF_01486">
    <property type="entry name" value="RecC"/>
    <property type="match status" value="1"/>
</dbReference>
<dbReference type="InterPro" id="IPR041500">
    <property type="entry name" value="RecC_C"/>
</dbReference>
<keyword evidence="7 10" id="KW-0067">ATP-binding</keyword>
<proteinExistence type="inferred from homology"/>
<dbReference type="OrthoDB" id="9762834at2"/>
<keyword evidence="4 10" id="KW-0378">Hydrolase</keyword>
<dbReference type="InterPro" id="IPR027417">
    <property type="entry name" value="P-loop_NTPase"/>
</dbReference>
<evidence type="ECO:0000256" key="10">
    <source>
        <dbReference type="HAMAP-Rule" id="MF_01486"/>
    </source>
</evidence>
<comment type="subunit">
    <text evidence="10">Heterotrimer of RecB, RecC and RecD. All subunits contribute to DNA-binding.</text>
</comment>
<dbReference type="EMBL" id="RBIN01000006">
    <property type="protein sequence ID" value="RKR02437.1"/>
    <property type="molecule type" value="Genomic_DNA"/>
</dbReference>
<keyword evidence="9 10" id="KW-0234">DNA repair</keyword>
<evidence type="ECO:0000256" key="4">
    <source>
        <dbReference type="ARBA" id="ARBA00022801"/>
    </source>
</evidence>
<comment type="miscellaneous">
    <text evidence="10">In the RecBCD complex, RecB has a slow 3'-5' helicase, an exonuclease activity and loads RecA onto ssDNA, RecD has a fast 5'-3' helicase activity, while RecC stimulates the ATPase and processivity of the RecB helicase and contributes to recognition of the Chi site.</text>
</comment>
<evidence type="ECO:0000256" key="3">
    <source>
        <dbReference type="ARBA" id="ARBA00022763"/>
    </source>
</evidence>
<evidence type="ECO:0000313" key="13">
    <source>
        <dbReference type="Proteomes" id="UP000281975"/>
    </source>
</evidence>
<dbReference type="InterPro" id="IPR011335">
    <property type="entry name" value="Restrct_endonuc-II-like"/>
</dbReference>
<dbReference type="InterPro" id="IPR006697">
    <property type="entry name" value="RecC"/>
</dbReference>
<dbReference type="Pfam" id="PF04257">
    <property type="entry name" value="Exonuc_V_gamma"/>
    <property type="match status" value="1"/>
</dbReference>
<evidence type="ECO:0000256" key="7">
    <source>
        <dbReference type="ARBA" id="ARBA00022840"/>
    </source>
</evidence>
<dbReference type="GO" id="GO:0003678">
    <property type="term" value="F:DNA helicase activity"/>
    <property type="evidence" value="ECO:0007669"/>
    <property type="project" value="UniProtKB-UniRule"/>
</dbReference>
<dbReference type="Gene3D" id="3.40.50.10930">
    <property type="match status" value="1"/>
</dbReference>
<dbReference type="Proteomes" id="UP000281975">
    <property type="component" value="Unassembled WGS sequence"/>
</dbReference>
<dbReference type="GO" id="GO:0000724">
    <property type="term" value="P:double-strand break repair via homologous recombination"/>
    <property type="evidence" value="ECO:0007669"/>
    <property type="project" value="UniProtKB-UniRule"/>
</dbReference>
<evidence type="ECO:0000256" key="2">
    <source>
        <dbReference type="ARBA" id="ARBA00022741"/>
    </source>
</evidence>
<evidence type="ECO:0000259" key="11">
    <source>
        <dbReference type="Pfam" id="PF17946"/>
    </source>
</evidence>
<feature type="domain" description="RecC C-terminal" evidence="11">
    <location>
        <begin position="836"/>
        <end position="1080"/>
    </location>
</feature>
<protein>
    <recommendedName>
        <fullName evidence="10">RecBCD enzyme subunit RecC</fullName>
    </recommendedName>
    <alternativeName>
        <fullName evidence="10">Exonuclease V subunit RecC</fullName>
        <shortName evidence="10">ExoV subunit RecC</shortName>
    </alternativeName>
    <alternativeName>
        <fullName evidence="10">Helicase/nuclease RecBCD subunit RecC</fullName>
    </alternativeName>
</protein>
<evidence type="ECO:0000256" key="6">
    <source>
        <dbReference type="ARBA" id="ARBA00022839"/>
    </source>
</evidence>
<dbReference type="SUPFAM" id="SSF52980">
    <property type="entry name" value="Restriction endonuclease-like"/>
    <property type="match status" value="1"/>
</dbReference>
<comment type="caution">
    <text evidence="12">The sequence shown here is derived from an EMBL/GenBank/DDBJ whole genome shotgun (WGS) entry which is preliminary data.</text>
</comment>
<keyword evidence="6 10" id="KW-0269">Exonuclease</keyword>
<reference evidence="12 13" key="1">
    <citation type="submission" date="2018-10" db="EMBL/GenBank/DDBJ databases">
        <title>Genomic Encyclopedia of Type Strains, Phase IV (KMG-IV): sequencing the most valuable type-strain genomes for metagenomic binning, comparative biology and taxonomic classification.</title>
        <authorList>
            <person name="Goeker M."/>
        </authorList>
    </citation>
    <scope>NUCLEOTIDE SEQUENCE [LARGE SCALE GENOMIC DNA]</scope>
    <source>
        <strain evidence="12 13">DSM 23229</strain>
    </source>
</reference>
<dbReference type="Gene3D" id="3.40.50.300">
    <property type="entry name" value="P-loop containing nucleotide triphosphate hydrolases"/>
    <property type="match status" value="2"/>
</dbReference>
<dbReference type="Pfam" id="PF17946">
    <property type="entry name" value="RecC_C"/>
    <property type="match status" value="1"/>
</dbReference>
<dbReference type="NCBIfam" id="TIGR01450">
    <property type="entry name" value="recC"/>
    <property type="match status" value="1"/>
</dbReference>
<dbReference type="PANTHER" id="PTHR30591">
    <property type="entry name" value="RECBCD ENZYME SUBUNIT RECC"/>
    <property type="match status" value="1"/>
</dbReference>
<comment type="function">
    <text evidence="10">A helicase/nuclease that prepares dsDNA breaks (DSB) for recombinational DNA repair. Binds to DSBs and unwinds DNA via a highly rapid and processive ATP-dependent bidirectional helicase activity. Unwinds dsDNA until it encounters a Chi (crossover hotspot instigator) sequence from the 3' direction. Cuts ssDNA a few nucleotides 3' to the Chi site. The properties and activities of the enzyme are changed at Chi. The Chi-altered holoenzyme produces a long 3'-ssDNA overhang and facilitates RecA-binding to the ssDNA for homologous DNA recombination and repair. Holoenzyme degrades any linearized DNA that is unable to undergo homologous recombination. In the holoenzyme this subunit recognizes the wild-type Chi sequence, and when added to isolated RecB increases its ATP-dependent helicase processivity.</text>
</comment>